<proteinExistence type="predicted"/>
<feature type="non-terminal residue" evidence="2">
    <location>
        <position position="179"/>
    </location>
</feature>
<dbReference type="AlphaFoldDB" id="A0A6J4MYX8"/>
<dbReference type="EMBL" id="CADCTR010002887">
    <property type="protein sequence ID" value="CAA9373055.1"/>
    <property type="molecule type" value="Genomic_DNA"/>
</dbReference>
<protein>
    <recommendedName>
        <fullName evidence="1">Glycosyltransferase 2-like domain-containing protein</fullName>
    </recommendedName>
</protein>
<reference evidence="2" key="1">
    <citation type="submission" date="2020-02" db="EMBL/GenBank/DDBJ databases">
        <authorList>
            <person name="Meier V. D."/>
        </authorList>
    </citation>
    <scope>NUCLEOTIDE SEQUENCE</scope>
    <source>
        <strain evidence="2">AVDCRST_MAG93</strain>
    </source>
</reference>
<accession>A0A6J4MYX8</accession>
<dbReference type="Pfam" id="PF00535">
    <property type="entry name" value="Glycos_transf_2"/>
    <property type="match status" value="1"/>
</dbReference>
<feature type="domain" description="Glycosyltransferase 2-like" evidence="1">
    <location>
        <begin position="12"/>
        <end position="136"/>
    </location>
</feature>
<sequence length="179" mass="20114">MDSQQHQIRIGIITVSYNTSSLLRRSLESSTYPEGTAPFALEVVVVDNASTDQSTTMVREEFPHVTLIANGDNRGFAAATNQGIKAVLDKVDYVFLLNPDAWLCSGALEELVSFIEQHPRVGVCSPRLRYPDARPQEGAWHFPTLWMAWFDLFPPRGALLGRLYASPLNGRYREERSDE</sequence>
<dbReference type="PANTHER" id="PTHR43179:SF7">
    <property type="entry name" value="RHAMNOSYLTRANSFERASE WBBL"/>
    <property type="match status" value="1"/>
</dbReference>
<dbReference type="SUPFAM" id="SSF53448">
    <property type="entry name" value="Nucleotide-diphospho-sugar transferases"/>
    <property type="match status" value="1"/>
</dbReference>
<evidence type="ECO:0000259" key="1">
    <source>
        <dbReference type="Pfam" id="PF00535"/>
    </source>
</evidence>
<dbReference type="InterPro" id="IPR001173">
    <property type="entry name" value="Glyco_trans_2-like"/>
</dbReference>
<dbReference type="Gene3D" id="3.90.550.10">
    <property type="entry name" value="Spore Coat Polysaccharide Biosynthesis Protein SpsA, Chain A"/>
    <property type="match status" value="1"/>
</dbReference>
<dbReference type="CDD" id="cd04186">
    <property type="entry name" value="GT_2_like_c"/>
    <property type="match status" value="1"/>
</dbReference>
<dbReference type="PANTHER" id="PTHR43179">
    <property type="entry name" value="RHAMNOSYLTRANSFERASE WBBL"/>
    <property type="match status" value="1"/>
</dbReference>
<dbReference type="InterPro" id="IPR029044">
    <property type="entry name" value="Nucleotide-diphossugar_trans"/>
</dbReference>
<evidence type="ECO:0000313" key="2">
    <source>
        <dbReference type="EMBL" id="CAA9373055.1"/>
    </source>
</evidence>
<organism evidence="2">
    <name type="scientific">uncultured Chloroflexia bacterium</name>
    <dbReference type="NCBI Taxonomy" id="1672391"/>
    <lineage>
        <taxon>Bacteria</taxon>
        <taxon>Bacillati</taxon>
        <taxon>Chloroflexota</taxon>
        <taxon>Chloroflexia</taxon>
        <taxon>environmental samples</taxon>
    </lineage>
</organism>
<gene>
    <name evidence="2" type="ORF">AVDCRST_MAG93-8570</name>
</gene>
<name>A0A6J4MYX8_9CHLR</name>